<name>A0A852KCP5_UROIN</name>
<dbReference type="InterPro" id="IPR036157">
    <property type="entry name" value="dUTPase-like_sf"/>
</dbReference>
<gene>
    <name evidence="4" type="primary">Ervk9_0</name>
    <name evidence="4" type="ORF">UROIND_R01210</name>
</gene>
<accession>A0A852KCP5</accession>
<reference evidence="4" key="1">
    <citation type="submission" date="2020-02" db="EMBL/GenBank/DDBJ databases">
        <title>Bird 10,000 Genomes (B10K) Project - Family phase.</title>
        <authorList>
            <person name="Zhang G."/>
        </authorList>
    </citation>
    <scope>NUCLEOTIDE SEQUENCE</scope>
    <source>
        <strain evidence="4">B10K-DU-030-59</strain>
    </source>
</reference>
<feature type="domain" description="dUTPase-like" evidence="3">
    <location>
        <begin position="6"/>
        <end position="116"/>
    </location>
</feature>
<dbReference type="Gene3D" id="2.70.40.10">
    <property type="match status" value="1"/>
</dbReference>
<evidence type="ECO:0000313" key="4">
    <source>
        <dbReference type="EMBL" id="NXX75049.1"/>
    </source>
</evidence>
<comment type="caution">
    <text evidence="4">The sequence shown here is derived from an EMBL/GenBank/DDBJ whole genome shotgun (WGS) entry which is preliminary data.</text>
</comment>
<dbReference type="PANTHER" id="PTHR19422:SF123">
    <property type="entry name" value="RT1 CLASS I, LOCUS CE15"/>
    <property type="match status" value="1"/>
</dbReference>
<dbReference type="OrthoDB" id="9900537at2759"/>
<keyword evidence="2" id="KW-0064">Aspartyl protease</keyword>
<feature type="non-terminal residue" evidence="4">
    <location>
        <position position="159"/>
    </location>
</feature>
<dbReference type="InterPro" id="IPR029054">
    <property type="entry name" value="dUTPase-like"/>
</dbReference>
<dbReference type="AlphaFoldDB" id="A0A852KCP5"/>
<evidence type="ECO:0000313" key="5">
    <source>
        <dbReference type="Proteomes" id="UP000654395"/>
    </source>
</evidence>
<keyword evidence="2" id="KW-0378">Hydrolase</keyword>
<dbReference type="GO" id="GO:0004190">
    <property type="term" value="F:aspartic-type endopeptidase activity"/>
    <property type="evidence" value="ECO:0007669"/>
    <property type="project" value="UniProtKB-KW"/>
</dbReference>
<keyword evidence="1" id="KW-0645">Protease</keyword>
<keyword evidence="5" id="KW-1185">Reference proteome</keyword>
<feature type="non-terminal residue" evidence="4">
    <location>
        <position position="1"/>
    </location>
</feature>
<dbReference type="Pfam" id="PF00692">
    <property type="entry name" value="dUTPase"/>
    <property type="match status" value="1"/>
</dbReference>
<evidence type="ECO:0000259" key="3">
    <source>
        <dbReference type="Pfam" id="PF00692"/>
    </source>
</evidence>
<dbReference type="PANTHER" id="PTHR19422">
    <property type="entry name" value="GAG RETROVIRAL POLYPROTEIN"/>
    <property type="match status" value="1"/>
</dbReference>
<dbReference type="GO" id="GO:0006508">
    <property type="term" value="P:proteolysis"/>
    <property type="evidence" value="ECO:0007669"/>
    <property type="project" value="UniProtKB-KW"/>
</dbReference>
<sequence length="159" mass="16602">RGSLRLDLATAVDHTLLSKHPATISTGIKGPITINGQAVGALLIGRSLVALKGLTVITGLIDADFQGEILIMVQTLFPPLFIPKGTRVAQPIPLPHLAEGLPPSQSTPRTGGFGSTGQIALLTVDLQKRPRHTVTASYQGQSISLVALLDTGVDVYIIG</sequence>
<dbReference type="Proteomes" id="UP000654395">
    <property type="component" value="Unassembled WGS sequence"/>
</dbReference>
<evidence type="ECO:0000256" key="1">
    <source>
        <dbReference type="ARBA" id="ARBA00022670"/>
    </source>
</evidence>
<protein>
    <submittedName>
        <fullName evidence="4">POK9 protein</fullName>
    </submittedName>
</protein>
<evidence type="ECO:0000256" key="2">
    <source>
        <dbReference type="ARBA" id="ARBA00022750"/>
    </source>
</evidence>
<proteinExistence type="predicted"/>
<organism evidence="4 5">
    <name type="scientific">Urocolius indicus</name>
    <name type="common">Red-faced mousebird</name>
    <name type="synonym">Colius indicus</name>
    <dbReference type="NCBI Taxonomy" id="458196"/>
    <lineage>
        <taxon>Eukaryota</taxon>
        <taxon>Metazoa</taxon>
        <taxon>Chordata</taxon>
        <taxon>Craniata</taxon>
        <taxon>Vertebrata</taxon>
        <taxon>Euteleostomi</taxon>
        <taxon>Archelosauria</taxon>
        <taxon>Archosauria</taxon>
        <taxon>Dinosauria</taxon>
        <taxon>Saurischia</taxon>
        <taxon>Theropoda</taxon>
        <taxon>Coelurosauria</taxon>
        <taxon>Aves</taxon>
        <taxon>Neognathae</taxon>
        <taxon>Neoaves</taxon>
        <taxon>Telluraves</taxon>
        <taxon>Coraciimorphae</taxon>
        <taxon>Coliiformes</taxon>
        <taxon>Coliidae</taxon>
        <taxon>Urocolius</taxon>
    </lineage>
</organism>
<dbReference type="InterPro" id="IPR051592">
    <property type="entry name" value="HERV-K_Pro_peptidase_A2"/>
</dbReference>
<dbReference type="SUPFAM" id="SSF51283">
    <property type="entry name" value="dUTPase-like"/>
    <property type="match status" value="1"/>
</dbReference>
<dbReference type="EMBL" id="WBNH01001422">
    <property type="protein sequence ID" value="NXX75049.1"/>
    <property type="molecule type" value="Genomic_DNA"/>
</dbReference>